<dbReference type="PANTHER" id="PTHR42791">
    <property type="entry name" value="GNAT FAMILY ACETYLTRANSFERASE"/>
    <property type="match status" value="1"/>
</dbReference>
<dbReference type="GO" id="GO:0016747">
    <property type="term" value="F:acyltransferase activity, transferring groups other than amino-acyl groups"/>
    <property type="evidence" value="ECO:0007669"/>
    <property type="project" value="InterPro"/>
</dbReference>
<evidence type="ECO:0000313" key="2">
    <source>
        <dbReference type="EMBL" id="KAH7041274.1"/>
    </source>
</evidence>
<dbReference type="InterPro" id="IPR016181">
    <property type="entry name" value="Acyl_CoA_acyltransferase"/>
</dbReference>
<dbReference type="PANTHER" id="PTHR42791:SF2">
    <property type="entry name" value="N-ACETYLTRANSFERASE DOMAIN-CONTAINING PROTEIN"/>
    <property type="match status" value="1"/>
</dbReference>
<feature type="domain" description="N-acetyltransferase" evidence="1">
    <location>
        <begin position="3"/>
        <end position="219"/>
    </location>
</feature>
<dbReference type="CDD" id="cd04301">
    <property type="entry name" value="NAT_SF"/>
    <property type="match status" value="1"/>
</dbReference>
<dbReference type="OrthoDB" id="61113at2759"/>
<dbReference type="Gene3D" id="3.40.630.30">
    <property type="match status" value="1"/>
</dbReference>
<dbReference type="RefSeq" id="XP_046019329.1">
    <property type="nucleotide sequence ID" value="XM_046157970.1"/>
</dbReference>
<accession>A0A9P8YLM3</accession>
<evidence type="ECO:0000313" key="3">
    <source>
        <dbReference type="Proteomes" id="UP000756346"/>
    </source>
</evidence>
<proteinExistence type="predicted"/>
<evidence type="ECO:0000259" key="1">
    <source>
        <dbReference type="PROSITE" id="PS51186"/>
    </source>
</evidence>
<dbReference type="InterPro" id="IPR052523">
    <property type="entry name" value="Trichothecene_AcTrans"/>
</dbReference>
<comment type="caution">
    <text evidence="2">The sequence shown here is derived from an EMBL/GenBank/DDBJ whole genome shotgun (WGS) entry which is preliminary data.</text>
</comment>
<dbReference type="Proteomes" id="UP000756346">
    <property type="component" value="Unassembled WGS sequence"/>
</dbReference>
<gene>
    <name evidence="2" type="ORF">B0I36DRAFT_358460</name>
</gene>
<dbReference type="AlphaFoldDB" id="A0A9P8YLM3"/>
<dbReference type="PROSITE" id="PS51186">
    <property type="entry name" value="GNAT"/>
    <property type="match status" value="1"/>
</dbReference>
<reference evidence="2" key="1">
    <citation type="journal article" date="2021" name="Nat. Commun.">
        <title>Genetic determinants of endophytism in the Arabidopsis root mycobiome.</title>
        <authorList>
            <person name="Mesny F."/>
            <person name="Miyauchi S."/>
            <person name="Thiergart T."/>
            <person name="Pickel B."/>
            <person name="Atanasova L."/>
            <person name="Karlsson M."/>
            <person name="Huettel B."/>
            <person name="Barry K.W."/>
            <person name="Haridas S."/>
            <person name="Chen C."/>
            <person name="Bauer D."/>
            <person name="Andreopoulos W."/>
            <person name="Pangilinan J."/>
            <person name="LaButti K."/>
            <person name="Riley R."/>
            <person name="Lipzen A."/>
            <person name="Clum A."/>
            <person name="Drula E."/>
            <person name="Henrissat B."/>
            <person name="Kohler A."/>
            <person name="Grigoriev I.V."/>
            <person name="Martin F.M."/>
            <person name="Hacquard S."/>
        </authorList>
    </citation>
    <scope>NUCLEOTIDE SEQUENCE</scope>
    <source>
        <strain evidence="2">MPI-CAGE-CH-0230</strain>
    </source>
</reference>
<sequence>MPITIRTCTAADGPAVGVTNTAAYWENGNWRLIWGTKTLEYVTEQSSKRQSTNLLGDREHRRVEVAIDEETGRLVGYARWALPDRLVSEWLECQVPAVSKEEEKQYAARHAGADWQHRRELDVLDVPVSAMKNRLQGQHEYMELEFLAVHPEFKGQGIASRLVQRGTAKAREMNVRVFVMAFKAAVGLYQRAGFQMLDQIVQDDSKFGGPGDYAIYFLEWVPPAGEE</sequence>
<dbReference type="InterPro" id="IPR000182">
    <property type="entry name" value="GNAT_dom"/>
</dbReference>
<dbReference type="GeneID" id="70187516"/>
<protein>
    <submittedName>
        <fullName evidence="2">Acyl-CoA N-acyltransferase</fullName>
    </submittedName>
</protein>
<organism evidence="2 3">
    <name type="scientific">Microdochium trichocladiopsis</name>
    <dbReference type="NCBI Taxonomy" id="1682393"/>
    <lineage>
        <taxon>Eukaryota</taxon>
        <taxon>Fungi</taxon>
        <taxon>Dikarya</taxon>
        <taxon>Ascomycota</taxon>
        <taxon>Pezizomycotina</taxon>
        <taxon>Sordariomycetes</taxon>
        <taxon>Xylariomycetidae</taxon>
        <taxon>Xylariales</taxon>
        <taxon>Microdochiaceae</taxon>
        <taxon>Microdochium</taxon>
    </lineage>
</organism>
<keyword evidence="3" id="KW-1185">Reference proteome</keyword>
<dbReference type="Pfam" id="PF00583">
    <property type="entry name" value="Acetyltransf_1"/>
    <property type="match status" value="1"/>
</dbReference>
<dbReference type="EMBL" id="JAGTJQ010000001">
    <property type="protein sequence ID" value="KAH7041274.1"/>
    <property type="molecule type" value="Genomic_DNA"/>
</dbReference>
<dbReference type="SUPFAM" id="SSF55729">
    <property type="entry name" value="Acyl-CoA N-acyltransferases (Nat)"/>
    <property type="match status" value="1"/>
</dbReference>
<name>A0A9P8YLM3_9PEZI</name>